<sequence length="150" mass="17202">MRTNNTKQKQLLNQQVANWTVMYTKLHNYHWFVKGPAFFTLHAKFEELYNYSHETLDEVAERLLTIQGLPVATMAEALELATIKEETVGGKSANEMMVQLVKDLEQLIDELTELMTLSEEDDDQATADMALGIRTYLEKEIWLLSAYLGA</sequence>
<keyword evidence="3" id="KW-0175">Coiled coil</keyword>
<comment type="similarity">
    <text evidence="1 2">Belongs to the Dps family.</text>
</comment>
<evidence type="ECO:0000256" key="2">
    <source>
        <dbReference type="RuleBase" id="RU003875"/>
    </source>
</evidence>
<dbReference type="CDD" id="cd01043">
    <property type="entry name" value="DPS"/>
    <property type="match status" value="1"/>
</dbReference>
<evidence type="ECO:0000313" key="6">
    <source>
        <dbReference type="Proteomes" id="UP000198556"/>
    </source>
</evidence>
<evidence type="ECO:0000259" key="4">
    <source>
        <dbReference type="Pfam" id="PF00210"/>
    </source>
</evidence>
<gene>
    <name evidence="5" type="ORF">SAMN05421767_1377</name>
</gene>
<dbReference type="InterPro" id="IPR023188">
    <property type="entry name" value="DPS_DNA-bd_CS"/>
</dbReference>
<organism evidence="5 6">
    <name type="scientific">Granulicatella balaenopterae</name>
    <dbReference type="NCBI Taxonomy" id="137733"/>
    <lineage>
        <taxon>Bacteria</taxon>
        <taxon>Bacillati</taxon>
        <taxon>Bacillota</taxon>
        <taxon>Bacilli</taxon>
        <taxon>Lactobacillales</taxon>
        <taxon>Carnobacteriaceae</taxon>
        <taxon>Granulicatella</taxon>
    </lineage>
</organism>
<accession>A0A1H9NBQ3</accession>
<protein>
    <submittedName>
        <fullName evidence="5">Starvation-inducible DNA-binding protein</fullName>
    </submittedName>
</protein>
<keyword evidence="5" id="KW-0238">DNA-binding</keyword>
<dbReference type="GO" id="GO:0008199">
    <property type="term" value="F:ferric iron binding"/>
    <property type="evidence" value="ECO:0007669"/>
    <property type="project" value="InterPro"/>
</dbReference>
<evidence type="ECO:0000256" key="3">
    <source>
        <dbReference type="SAM" id="Coils"/>
    </source>
</evidence>
<dbReference type="RefSeq" id="WP_089747468.1">
    <property type="nucleotide sequence ID" value="NZ_FOGF01000037.1"/>
</dbReference>
<dbReference type="InterPro" id="IPR009078">
    <property type="entry name" value="Ferritin-like_SF"/>
</dbReference>
<dbReference type="PROSITE" id="PS00818">
    <property type="entry name" value="DPS_1"/>
    <property type="match status" value="1"/>
</dbReference>
<dbReference type="OrthoDB" id="9797023at2"/>
<dbReference type="InterPro" id="IPR012347">
    <property type="entry name" value="Ferritin-like"/>
</dbReference>
<evidence type="ECO:0000313" key="5">
    <source>
        <dbReference type="EMBL" id="SER33099.1"/>
    </source>
</evidence>
<dbReference type="STRING" id="137733.SAMN05421767_1377"/>
<dbReference type="InterPro" id="IPR008331">
    <property type="entry name" value="Ferritin_DPS_dom"/>
</dbReference>
<dbReference type="PRINTS" id="PR01346">
    <property type="entry name" value="HELNAPAPROT"/>
</dbReference>
<dbReference type="Pfam" id="PF00210">
    <property type="entry name" value="Ferritin"/>
    <property type="match status" value="1"/>
</dbReference>
<dbReference type="GO" id="GO:0003677">
    <property type="term" value="F:DNA binding"/>
    <property type="evidence" value="ECO:0007669"/>
    <property type="project" value="UniProtKB-KW"/>
</dbReference>
<dbReference type="EMBL" id="FOGF01000037">
    <property type="protein sequence ID" value="SER33099.1"/>
    <property type="molecule type" value="Genomic_DNA"/>
</dbReference>
<dbReference type="PIRSF" id="PIRSF005900">
    <property type="entry name" value="Dps"/>
    <property type="match status" value="1"/>
</dbReference>
<feature type="domain" description="Ferritin/DPS" evidence="4">
    <location>
        <begin position="10"/>
        <end position="149"/>
    </location>
</feature>
<dbReference type="PANTHER" id="PTHR42932:SF1">
    <property type="entry name" value="GENERAL STRESS PROTEIN 20U"/>
    <property type="match status" value="1"/>
</dbReference>
<keyword evidence="6" id="KW-1185">Reference proteome</keyword>
<dbReference type="GO" id="GO:0016722">
    <property type="term" value="F:oxidoreductase activity, acting on metal ions"/>
    <property type="evidence" value="ECO:0007669"/>
    <property type="project" value="InterPro"/>
</dbReference>
<dbReference type="InterPro" id="IPR002177">
    <property type="entry name" value="DPS_DNA-bd"/>
</dbReference>
<dbReference type="Proteomes" id="UP000198556">
    <property type="component" value="Unassembled WGS sequence"/>
</dbReference>
<reference evidence="5 6" key="1">
    <citation type="submission" date="2016-10" db="EMBL/GenBank/DDBJ databases">
        <authorList>
            <person name="de Groot N.N."/>
        </authorList>
    </citation>
    <scope>NUCLEOTIDE SEQUENCE [LARGE SCALE GENOMIC DNA]</scope>
    <source>
        <strain evidence="5 6">DSM 15827</strain>
    </source>
</reference>
<feature type="coiled-coil region" evidence="3">
    <location>
        <begin position="94"/>
        <end position="121"/>
    </location>
</feature>
<dbReference type="PANTHER" id="PTHR42932">
    <property type="entry name" value="GENERAL STRESS PROTEIN 20U"/>
    <property type="match status" value="1"/>
</dbReference>
<proteinExistence type="inferred from homology"/>
<evidence type="ECO:0000256" key="1">
    <source>
        <dbReference type="ARBA" id="ARBA00009497"/>
    </source>
</evidence>
<name>A0A1H9NBQ3_9LACT</name>
<dbReference type="Gene3D" id="1.20.1260.10">
    <property type="match status" value="1"/>
</dbReference>
<dbReference type="SUPFAM" id="SSF47240">
    <property type="entry name" value="Ferritin-like"/>
    <property type="match status" value="1"/>
</dbReference>
<dbReference type="AlphaFoldDB" id="A0A1H9NBQ3"/>